<keyword evidence="3 4" id="KW-0648">Protein biosynthesis</keyword>
<dbReference type="Gene3D" id="3.30.110.10">
    <property type="entry name" value="Translation initiation factor 3 (IF-3), C-terminal domain"/>
    <property type="match status" value="1"/>
</dbReference>
<dbReference type="KEGG" id="amar:AMRN_0247"/>
<dbReference type="InterPro" id="IPR036788">
    <property type="entry name" value="T_IF-3_C_sf"/>
</dbReference>
<evidence type="ECO:0000313" key="9">
    <source>
        <dbReference type="EMBL" id="AXX86027.1"/>
    </source>
</evidence>
<evidence type="ECO:0000256" key="1">
    <source>
        <dbReference type="ARBA" id="ARBA00005439"/>
    </source>
</evidence>
<comment type="function">
    <text evidence="4 6">IF-3 binds to the 30S ribosomal subunit and shifts the equilibrium between 70S ribosomes and their 50S and 30S subunits in favor of the free subunits, thus enhancing the availability of 30S subunits on which protein synthesis initiation begins.</text>
</comment>
<reference evidence="10" key="2">
    <citation type="submission" date="2017-09" db="EMBL/GenBank/DDBJ databases">
        <authorList>
            <person name="Perez-Cataluna A."/>
            <person name="Figueras M.J."/>
            <person name="Salas-Masso N."/>
        </authorList>
    </citation>
    <scope>NUCLEOTIDE SEQUENCE</scope>
    <source>
        <strain evidence="10">CECT 7727</strain>
    </source>
</reference>
<comment type="subunit">
    <text evidence="4 6">Monomer.</text>
</comment>
<evidence type="ECO:0000313" key="12">
    <source>
        <dbReference type="Proteomes" id="UP000264693"/>
    </source>
</evidence>
<gene>
    <name evidence="4 9" type="primary">infC</name>
    <name evidence="9" type="ORF">AMRN_0247</name>
    <name evidence="10" type="ORF">CPH92_11205</name>
</gene>
<dbReference type="FunFam" id="3.30.110.10:FF:000001">
    <property type="entry name" value="Translation initiation factor IF-3"/>
    <property type="match status" value="1"/>
</dbReference>
<dbReference type="AlphaFoldDB" id="A0A347THE9"/>
<reference evidence="11" key="1">
    <citation type="submission" date="2017-09" db="EMBL/GenBank/DDBJ databases">
        <title>Arcobacter canalis sp. nov., a new species isolated from a water canal contaminated with urban sewage.</title>
        <authorList>
            <person name="Perez-Cataluna A."/>
            <person name="Salas-Masso N."/>
            <person name="Figueras M.J."/>
        </authorList>
    </citation>
    <scope>NUCLEOTIDE SEQUENCE [LARGE SCALE GENOMIC DNA]</scope>
    <source>
        <strain evidence="11">CECT 7727</strain>
    </source>
</reference>
<dbReference type="Proteomes" id="UP000224740">
    <property type="component" value="Unassembled WGS sequence"/>
</dbReference>
<evidence type="ECO:0000313" key="11">
    <source>
        <dbReference type="Proteomes" id="UP000224740"/>
    </source>
</evidence>
<evidence type="ECO:0000259" key="7">
    <source>
        <dbReference type="Pfam" id="PF00707"/>
    </source>
</evidence>
<keyword evidence="2 4" id="KW-0396">Initiation factor</keyword>
<comment type="subcellular location">
    <subcellularLocation>
        <location evidence="4 6">Cytoplasm</location>
    </subcellularLocation>
</comment>
<feature type="domain" description="Translation initiation factor 3 C-terminal" evidence="7">
    <location>
        <begin position="88"/>
        <end position="173"/>
    </location>
</feature>
<evidence type="ECO:0000256" key="5">
    <source>
        <dbReference type="NCBIfam" id="TIGR00168"/>
    </source>
</evidence>
<organism evidence="9 12">
    <name type="scientific">Malaciobacter marinus</name>
    <dbReference type="NCBI Taxonomy" id="505249"/>
    <lineage>
        <taxon>Bacteria</taxon>
        <taxon>Pseudomonadati</taxon>
        <taxon>Campylobacterota</taxon>
        <taxon>Epsilonproteobacteria</taxon>
        <taxon>Campylobacterales</taxon>
        <taxon>Arcobacteraceae</taxon>
        <taxon>Malaciobacter</taxon>
    </lineage>
</organism>
<proteinExistence type="inferred from homology"/>
<name>A0A347THE9_9BACT</name>
<evidence type="ECO:0000256" key="2">
    <source>
        <dbReference type="ARBA" id="ARBA00022540"/>
    </source>
</evidence>
<dbReference type="EMBL" id="NXAO01000052">
    <property type="protein sequence ID" value="PHO14562.1"/>
    <property type="molecule type" value="Genomic_DNA"/>
</dbReference>
<accession>A0A347THE9</accession>
<dbReference type="GO" id="GO:0032790">
    <property type="term" value="P:ribosome disassembly"/>
    <property type="evidence" value="ECO:0007669"/>
    <property type="project" value="TreeGrafter"/>
</dbReference>
<dbReference type="GO" id="GO:0016020">
    <property type="term" value="C:membrane"/>
    <property type="evidence" value="ECO:0007669"/>
    <property type="project" value="TreeGrafter"/>
</dbReference>
<sequence>MSRNNKKDEVLMNENITAKEVRCTSDDGTNYGIIPTRDALATAEELGLDLVLIAATAKPPVAKIMDYGKFKYQQEKKKKEAKKKQKVIVVKEVKFSVKIADNDINYKVKHAIEFLEKGFHVKCRVFLKGREMAHPEAGAEVLERIWPMLEDYGVRDAKPKQEGRFVNMMVLPKKEDKNNS</sequence>
<dbReference type="EMBL" id="CP032101">
    <property type="protein sequence ID" value="AXX86027.1"/>
    <property type="molecule type" value="Genomic_DNA"/>
</dbReference>
<dbReference type="GO" id="GO:0005829">
    <property type="term" value="C:cytosol"/>
    <property type="evidence" value="ECO:0007669"/>
    <property type="project" value="TreeGrafter"/>
</dbReference>
<evidence type="ECO:0000256" key="3">
    <source>
        <dbReference type="ARBA" id="ARBA00022917"/>
    </source>
</evidence>
<dbReference type="InterPro" id="IPR036787">
    <property type="entry name" value="T_IF-3_N_sf"/>
</dbReference>
<feature type="domain" description="Translation initiation factor 3 N-terminal" evidence="8">
    <location>
        <begin position="12"/>
        <end position="81"/>
    </location>
</feature>
<comment type="similarity">
    <text evidence="1 4 6">Belongs to the IF-3 family.</text>
</comment>
<dbReference type="SUPFAM" id="SSF54364">
    <property type="entry name" value="Translation initiation factor IF3, N-terminal domain"/>
    <property type="match status" value="1"/>
</dbReference>
<dbReference type="RefSeq" id="WP_099311894.1">
    <property type="nucleotide sequence ID" value="NZ_CP032101.1"/>
</dbReference>
<dbReference type="PROSITE" id="PS00938">
    <property type="entry name" value="IF3"/>
    <property type="match status" value="1"/>
</dbReference>
<protein>
    <recommendedName>
        <fullName evidence="4 5">Translation initiation factor IF-3</fullName>
    </recommendedName>
</protein>
<keyword evidence="11" id="KW-1185">Reference proteome</keyword>
<dbReference type="GO" id="GO:0043022">
    <property type="term" value="F:ribosome binding"/>
    <property type="evidence" value="ECO:0007669"/>
    <property type="project" value="UniProtKB-ARBA"/>
</dbReference>
<dbReference type="GO" id="GO:0003743">
    <property type="term" value="F:translation initiation factor activity"/>
    <property type="evidence" value="ECO:0007669"/>
    <property type="project" value="UniProtKB-UniRule"/>
</dbReference>
<reference evidence="9 12" key="3">
    <citation type="submission" date="2018-08" db="EMBL/GenBank/DDBJ databases">
        <title>Complete genome of the Arcobacter marinus type strain JCM 15502.</title>
        <authorList>
            <person name="Miller W.G."/>
            <person name="Yee E."/>
            <person name="Huynh S."/>
            <person name="Parker C.T."/>
        </authorList>
    </citation>
    <scope>NUCLEOTIDE SEQUENCE [LARGE SCALE GENOMIC DNA]</scope>
    <source>
        <strain evidence="9 12">JCM 15502</strain>
    </source>
</reference>
<dbReference type="InterPro" id="IPR019815">
    <property type="entry name" value="Translation_initiation_fac_3_C"/>
</dbReference>
<evidence type="ECO:0000256" key="6">
    <source>
        <dbReference type="RuleBase" id="RU000646"/>
    </source>
</evidence>
<dbReference type="PANTHER" id="PTHR10938:SF0">
    <property type="entry name" value="TRANSLATION INITIATION FACTOR IF-3, MITOCHONDRIAL"/>
    <property type="match status" value="1"/>
</dbReference>
<dbReference type="NCBIfam" id="TIGR00168">
    <property type="entry name" value="infC"/>
    <property type="match status" value="1"/>
</dbReference>
<dbReference type="Pfam" id="PF00707">
    <property type="entry name" value="IF3_C"/>
    <property type="match status" value="1"/>
</dbReference>
<dbReference type="PANTHER" id="PTHR10938">
    <property type="entry name" value="TRANSLATION INITIATION FACTOR IF-3"/>
    <property type="match status" value="1"/>
</dbReference>
<dbReference type="Proteomes" id="UP000264693">
    <property type="component" value="Chromosome"/>
</dbReference>
<dbReference type="Pfam" id="PF05198">
    <property type="entry name" value="IF3_N"/>
    <property type="match status" value="1"/>
</dbReference>
<dbReference type="HAMAP" id="MF_00080">
    <property type="entry name" value="IF_3"/>
    <property type="match status" value="1"/>
</dbReference>
<dbReference type="InterPro" id="IPR001288">
    <property type="entry name" value="Translation_initiation_fac_3"/>
</dbReference>
<dbReference type="InterPro" id="IPR019813">
    <property type="entry name" value="Translation_initiation_fac3_CS"/>
</dbReference>
<keyword evidence="4" id="KW-0963">Cytoplasm</keyword>
<evidence type="ECO:0000256" key="4">
    <source>
        <dbReference type="HAMAP-Rule" id="MF_00080"/>
    </source>
</evidence>
<dbReference type="SUPFAM" id="SSF55200">
    <property type="entry name" value="Translation initiation factor IF3, C-terminal domain"/>
    <property type="match status" value="1"/>
</dbReference>
<dbReference type="Gene3D" id="3.10.20.80">
    <property type="entry name" value="Translation initiation factor 3 (IF-3), N-terminal domain"/>
    <property type="match status" value="1"/>
</dbReference>
<dbReference type="InterPro" id="IPR019814">
    <property type="entry name" value="Translation_initiation_fac_3_N"/>
</dbReference>
<dbReference type="FunFam" id="3.10.20.80:FF:000001">
    <property type="entry name" value="Translation initiation factor IF-3"/>
    <property type="match status" value="1"/>
</dbReference>
<evidence type="ECO:0000313" key="10">
    <source>
        <dbReference type="EMBL" id="PHO14562.1"/>
    </source>
</evidence>
<evidence type="ECO:0000259" key="8">
    <source>
        <dbReference type="Pfam" id="PF05198"/>
    </source>
</evidence>